<dbReference type="SUPFAM" id="SSF54913">
    <property type="entry name" value="GlnB-like"/>
    <property type="match status" value="1"/>
</dbReference>
<evidence type="ECO:0000313" key="3">
    <source>
        <dbReference type="Proteomes" id="UP000291591"/>
    </source>
</evidence>
<accession>A0A4Q7V4H6</accession>
<dbReference type="Proteomes" id="UP000291591">
    <property type="component" value="Unassembled WGS sequence"/>
</dbReference>
<protein>
    <submittedName>
        <fullName evidence="2">Periplasmic divalent cation tolerance protein</fullName>
    </submittedName>
</protein>
<dbReference type="InterPro" id="IPR011322">
    <property type="entry name" value="N-reg_PII-like_a/b"/>
</dbReference>
<gene>
    <name evidence="2" type="ORF">EV383_5511</name>
</gene>
<dbReference type="PANTHER" id="PTHR23419:SF8">
    <property type="entry name" value="FI09726P"/>
    <property type="match status" value="1"/>
</dbReference>
<name>A0A4Q7V4H6_PSEST</name>
<dbReference type="OrthoDB" id="37622at2"/>
<dbReference type="GO" id="GO:0010038">
    <property type="term" value="P:response to metal ion"/>
    <property type="evidence" value="ECO:0007669"/>
    <property type="project" value="InterPro"/>
</dbReference>
<reference evidence="2 3" key="1">
    <citation type="submission" date="2019-02" db="EMBL/GenBank/DDBJ databases">
        <title>Sequencing the genomes of 1000 actinobacteria strains.</title>
        <authorList>
            <person name="Klenk H.-P."/>
        </authorList>
    </citation>
    <scope>NUCLEOTIDE SEQUENCE [LARGE SCALE GENOMIC DNA]</scope>
    <source>
        <strain evidence="2 3">DSM 45779</strain>
    </source>
</reference>
<evidence type="ECO:0000313" key="2">
    <source>
        <dbReference type="EMBL" id="RZT88568.1"/>
    </source>
</evidence>
<dbReference type="Pfam" id="PF03091">
    <property type="entry name" value="CutA1"/>
    <property type="match status" value="1"/>
</dbReference>
<keyword evidence="3" id="KW-1185">Reference proteome</keyword>
<dbReference type="RefSeq" id="WP_130292552.1">
    <property type="nucleotide sequence ID" value="NZ_SHKL01000001.1"/>
</dbReference>
<proteinExistence type="inferred from homology"/>
<dbReference type="InterPro" id="IPR015867">
    <property type="entry name" value="N-reg_PII/ATP_PRibTrfase_C"/>
</dbReference>
<dbReference type="GO" id="GO:0005507">
    <property type="term" value="F:copper ion binding"/>
    <property type="evidence" value="ECO:0007669"/>
    <property type="project" value="TreeGrafter"/>
</dbReference>
<organism evidence="2 3">
    <name type="scientific">Pseudonocardia sediminis</name>
    <dbReference type="NCBI Taxonomy" id="1397368"/>
    <lineage>
        <taxon>Bacteria</taxon>
        <taxon>Bacillati</taxon>
        <taxon>Actinomycetota</taxon>
        <taxon>Actinomycetes</taxon>
        <taxon>Pseudonocardiales</taxon>
        <taxon>Pseudonocardiaceae</taxon>
        <taxon>Pseudonocardia</taxon>
    </lineage>
</organism>
<dbReference type="InterPro" id="IPR004323">
    <property type="entry name" value="Ion_tolerance_CutA"/>
</dbReference>
<sequence>MSAEHLVVTSTTDSEKSALALAAGAVEAKLGACAQVVGPVTSVFRWEGEVQTEPEWRVEIKTAADRLTELTEHLRRHHTYDLPEIIATPIEGGSAEYLTWLVDETR</sequence>
<evidence type="ECO:0000256" key="1">
    <source>
        <dbReference type="ARBA" id="ARBA00010169"/>
    </source>
</evidence>
<dbReference type="Gene3D" id="3.30.70.120">
    <property type="match status" value="1"/>
</dbReference>
<dbReference type="PANTHER" id="PTHR23419">
    <property type="entry name" value="DIVALENT CATION TOLERANCE CUTA-RELATED"/>
    <property type="match status" value="1"/>
</dbReference>
<dbReference type="EMBL" id="SHKL01000001">
    <property type="protein sequence ID" value="RZT88568.1"/>
    <property type="molecule type" value="Genomic_DNA"/>
</dbReference>
<dbReference type="AlphaFoldDB" id="A0A4Q7V4H6"/>
<comment type="similarity">
    <text evidence="1">Belongs to the CutA family.</text>
</comment>
<comment type="caution">
    <text evidence="2">The sequence shown here is derived from an EMBL/GenBank/DDBJ whole genome shotgun (WGS) entry which is preliminary data.</text>
</comment>